<evidence type="ECO:0000313" key="3">
    <source>
        <dbReference type="Proteomes" id="UP000032049"/>
    </source>
</evidence>
<dbReference type="Gene3D" id="3.40.50.720">
    <property type="entry name" value="NAD(P)-binding Rossmann-like Domain"/>
    <property type="match status" value="1"/>
</dbReference>
<dbReference type="PANTHER" id="PTHR44013:SF1">
    <property type="entry name" value="ZINC-TYPE ALCOHOL DEHYDROGENASE-LIKE PROTEIN C16A3.02C"/>
    <property type="match status" value="1"/>
</dbReference>
<dbReference type="PANTHER" id="PTHR44013">
    <property type="entry name" value="ZINC-TYPE ALCOHOL DEHYDROGENASE-LIKE PROTEIN C16A3.02C"/>
    <property type="match status" value="1"/>
</dbReference>
<proteinExistence type="predicted"/>
<dbReference type="InterPro" id="IPR036291">
    <property type="entry name" value="NAD(P)-bd_dom_sf"/>
</dbReference>
<name>A0A0D0GJN2_9SPHI</name>
<evidence type="ECO:0000259" key="1">
    <source>
        <dbReference type="SMART" id="SM00829"/>
    </source>
</evidence>
<dbReference type="CDD" id="cd05289">
    <property type="entry name" value="MDR_like_2"/>
    <property type="match status" value="1"/>
</dbReference>
<dbReference type="OrthoDB" id="9787435at2"/>
<dbReference type="InterPro" id="IPR011032">
    <property type="entry name" value="GroES-like_sf"/>
</dbReference>
<dbReference type="InterPro" id="IPR052733">
    <property type="entry name" value="Chloroplast_QOR"/>
</dbReference>
<evidence type="ECO:0000313" key="2">
    <source>
        <dbReference type="EMBL" id="KIO77472.1"/>
    </source>
</evidence>
<dbReference type="AlphaFoldDB" id="A0A0D0GJN2"/>
<dbReference type="GO" id="GO:0016491">
    <property type="term" value="F:oxidoreductase activity"/>
    <property type="evidence" value="ECO:0007669"/>
    <property type="project" value="InterPro"/>
</dbReference>
<comment type="caution">
    <text evidence="2">The sequence shown here is derived from an EMBL/GenBank/DDBJ whole genome shotgun (WGS) entry which is preliminary data.</text>
</comment>
<dbReference type="Gene3D" id="3.90.180.10">
    <property type="entry name" value="Medium-chain alcohol dehydrogenases, catalytic domain"/>
    <property type="match status" value="1"/>
</dbReference>
<dbReference type="EMBL" id="JXRA01000034">
    <property type="protein sequence ID" value="KIO77472.1"/>
    <property type="molecule type" value="Genomic_DNA"/>
</dbReference>
<dbReference type="InterPro" id="IPR013154">
    <property type="entry name" value="ADH-like_N"/>
</dbReference>
<dbReference type="STRING" id="1503925.TH53_09375"/>
<dbReference type="SUPFAM" id="SSF51735">
    <property type="entry name" value="NAD(P)-binding Rossmann-fold domains"/>
    <property type="match status" value="1"/>
</dbReference>
<dbReference type="Proteomes" id="UP000032049">
    <property type="component" value="Unassembled WGS sequence"/>
</dbReference>
<dbReference type="RefSeq" id="WP_041881026.1">
    <property type="nucleotide sequence ID" value="NZ_CP157278.1"/>
</dbReference>
<dbReference type="SUPFAM" id="SSF50129">
    <property type="entry name" value="GroES-like"/>
    <property type="match status" value="1"/>
</dbReference>
<organism evidence="2 3">
    <name type="scientific">Pedobacter lusitanus</name>
    <dbReference type="NCBI Taxonomy" id="1503925"/>
    <lineage>
        <taxon>Bacteria</taxon>
        <taxon>Pseudomonadati</taxon>
        <taxon>Bacteroidota</taxon>
        <taxon>Sphingobacteriia</taxon>
        <taxon>Sphingobacteriales</taxon>
        <taxon>Sphingobacteriaceae</taxon>
        <taxon>Pedobacter</taxon>
    </lineage>
</organism>
<dbReference type="Pfam" id="PF13602">
    <property type="entry name" value="ADH_zinc_N_2"/>
    <property type="match status" value="1"/>
</dbReference>
<dbReference type="InterPro" id="IPR020843">
    <property type="entry name" value="ER"/>
</dbReference>
<protein>
    <submittedName>
        <fullName evidence="2">Oxidoreductase</fullName>
    </submittedName>
</protein>
<sequence>MKTYILNEPGDINNMILTELPVPVPADDEVLIQVKAISINPVDVKTRAGKALYTTLQHLKPLILGWDISGTVIAAGKNVTGFKVNDDVFGMVNFIGHGQAYAEYVTAPAHQLALKPANISFTAAAAATLAALTAWQALTRQVQIKQHDQVLIHAAAGGVGHYAVQIARYLGARVTGTSSAANKDFVLELGAETHIDYQQQQYEKSGINFDVILETLGGENFVRSLDVLSKNGTIINLIPDQESEPGTLATRKSTLEIAKERGLNALYFPVTSSGTDMQQIAILLEKGVLKSHISKVYGFDQLPESHLQIESGKTRGKIVIEL</sequence>
<gene>
    <name evidence="2" type="ORF">TH53_09375</name>
</gene>
<dbReference type="SMART" id="SM00829">
    <property type="entry name" value="PKS_ER"/>
    <property type="match status" value="1"/>
</dbReference>
<keyword evidence="3" id="KW-1185">Reference proteome</keyword>
<dbReference type="Pfam" id="PF08240">
    <property type="entry name" value="ADH_N"/>
    <property type="match status" value="1"/>
</dbReference>
<accession>A0A0D0GJN2</accession>
<reference evidence="2 3" key="1">
    <citation type="submission" date="2015-01" db="EMBL/GenBank/DDBJ databases">
        <title>Draft genome sequence of Pedobacter sp. NL19 isolated from sludge of an effluent treatment pond in an abandoned uranium mine.</title>
        <authorList>
            <person name="Santos T."/>
            <person name="Caetano T."/>
            <person name="Covas C."/>
            <person name="Cruz A."/>
            <person name="Mendo S."/>
        </authorList>
    </citation>
    <scope>NUCLEOTIDE SEQUENCE [LARGE SCALE GENOMIC DNA]</scope>
    <source>
        <strain evidence="2 3">NL19</strain>
    </source>
</reference>
<feature type="domain" description="Enoyl reductase (ER)" evidence="1">
    <location>
        <begin position="10"/>
        <end position="320"/>
    </location>
</feature>